<dbReference type="AlphaFoldDB" id="A0A1H5Q7X2"/>
<dbReference type="RefSeq" id="WP_086672996.1">
    <property type="nucleotide sequence ID" value="NZ_FNUJ01000001.1"/>
</dbReference>
<dbReference type="OrthoDB" id="3365840at2"/>
<protein>
    <submittedName>
        <fullName evidence="3">NPCBM/NEW2 domain-containing protein</fullName>
    </submittedName>
</protein>
<accession>A0A1H5Q7X2</accession>
<evidence type="ECO:0000313" key="3">
    <source>
        <dbReference type="EMBL" id="SEF21498.1"/>
    </source>
</evidence>
<dbReference type="Proteomes" id="UP000198878">
    <property type="component" value="Unassembled WGS sequence"/>
</dbReference>
<reference evidence="4" key="1">
    <citation type="submission" date="2016-10" db="EMBL/GenBank/DDBJ databases">
        <authorList>
            <person name="Varghese N."/>
            <person name="Submissions S."/>
        </authorList>
    </citation>
    <scope>NUCLEOTIDE SEQUENCE [LARGE SCALE GENOMIC DNA]</scope>
    <source>
        <strain evidence="4">DSM 44654</strain>
    </source>
</reference>
<feature type="domain" description="SEFIR" evidence="2">
    <location>
        <begin position="6"/>
        <end position="148"/>
    </location>
</feature>
<dbReference type="SUPFAM" id="SSF49785">
    <property type="entry name" value="Galactose-binding domain-like"/>
    <property type="match status" value="1"/>
</dbReference>
<dbReference type="SUPFAM" id="SSF52200">
    <property type="entry name" value="Toll/Interleukin receptor TIR domain"/>
    <property type="match status" value="1"/>
</dbReference>
<dbReference type="Gene3D" id="3.40.50.11530">
    <property type="match status" value="1"/>
</dbReference>
<keyword evidence="4" id="KW-1185">Reference proteome</keyword>
<dbReference type="EMBL" id="FNUJ01000001">
    <property type="protein sequence ID" value="SEF21498.1"/>
    <property type="molecule type" value="Genomic_DNA"/>
</dbReference>
<dbReference type="Pfam" id="PF08305">
    <property type="entry name" value="NPCBM"/>
    <property type="match status" value="1"/>
</dbReference>
<organism evidence="3 4">
    <name type="scientific">Amycolatopsis pretoriensis</name>
    <dbReference type="NCBI Taxonomy" id="218821"/>
    <lineage>
        <taxon>Bacteria</taxon>
        <taxon>Bacillati</taxon>
        <taxon>Actinomycetota</taxon>
        <taxon>Actinomycetes</taxon>
        <taxon>Pseudonocardiales</taxon>
        <taxon>Pseudonocardiaceae</taxon>
        <taxon>Amycolatopsis</taxon>
    </lineage>
</organism>
<evidence type="ECO:0000259" key="2">
    <source>
        <dbReference type="PROSITE" id="PS51534"/>
    </source>
</evidence>
<dbReference type="InterPro" id="IPR013568">
    <property type="entry name" value="SEFIR_dom"/>
</dbReference>
<name>A0A1H5Q7X2_9PSEU</name>
<dbReference type="InterPro" id="IPR038637">
    <property type="entry name" value="NPCBM_sf"/>
</dbReference>
<dbReference type="Gene3D" id="2.60.120.1060">
    <property type="entry name" value="NPCBM/NEW2 domain"/>
    <property type="match status" value="1"/>
</dbReference>
<gene>
    <name evidence="3" type="ORF">SAMN05421837_101897</name>
</gene>
<dbReference type="InterPro" id="IPR035897">
    <property type="entry name" value="Toll_tir_struct_dom_sf"/>
</dbReference>
<dbReference type="GO" id="GO:0007165">
    <property type="term" value="P:signal transduction"/>
    <property type="evidence" value="ECO:0007669"/>
    <property type="project" value="InterPro"/>
</dbReference>
<dbReference type="InterPro" id="IPR000157">
    <property type="entry name" value="TIR_dom"/>
</dbReference>
<dbReference type="PROSITE" id="PS51534">
    <property type="entry name" value="SEFIR"/>
    <property type="match status" value="1"/>
</dbReference>
<sequence>MSDREVPRVFVTYSHDTPEHKELVGRFAAFLRATIGLDVHLDAWYDNIRRDWSAWAVEHLDRADFILVIASPEYKRRADGAAMPHEGRGAQFEAAIIRNNLTRDLRRETERVLPVILPGRSVDEIPTFLNGHSTTRYHVEEFTEAGVADLLAAITGQGQYPMPRRGVWRGGGARDREPVRAGELPWACASQGVRRDAASIDGTHYEHGIVLRPTTPTATGPGFVELDLGGHYQRFTTVAGVLDDARDPFQVGRFRVLLDGRPRSEHEVAAGKPATIDLDVTGARVLRLEMSRPGVPASPFGSAAVVVSRRGRPPELGLGDPVVT</sequence>
<feature type="domain" description="TIR" evidence="1">
    <location>
        <begin position="5"/>
        <end position="154"/>
    </location>
</feature>
<dbReference type="STRING" id="218821.SAMN05421837_101897"/>
<dbReference type="Pfam" id="PF08357">
    <property type="entry name" value="SEFIR"/>
    <property type="match status" value="1"/>
</dbReference>
<proteinExistence type="predicted"/>
<dbReference type="InterPro" id="IPR008979">
    <property type="entry name" value="Galactose-bd-like_sf"/>
</dbReference>
<dbReference type="PROSITE" id="PS50104">
    <property type="entry name" value="TIR"/>
    <property type="match status" value="1"/>
</dbReference>
<evidence type="ECO:0000313" key="4">
    <source>
        <dbReference type="Proteomes" id="UP000198878"/>
    </source>
</evidence>
<evidence type="ECO:0000259" key="1">
    <source>
        <dbReference type="PROSITE" id="PS50104"/>
    </source>
</evidence>
<dbReference type="InterPro" id="IPR013222">
    <property type="entry name" value="Glyco_hyd_98_carb-bd"/>
</dbReference>